<evidence type="ECO:0000313" key="4">
    <source>
        <dbReference type="EMBL" id="KAK7402524.1"/>
    </source>
</evidence>
<dbReference type="Proteomes" id="UP001498476">
    <property type="component" value="Unassembled WGS sequence"/>
</dbReference>
<dbReference type="InterPro" id="IPR036291">
    <property type="entry name" value="NAD(P)-bd_dom_sf"/>
</dbReference>
<dbReference type="PANTHER" id="PTHR47706">
    <property type="entry name" value="NMRA-LIKE FAMILY PROTEIN"/>
    <property type="match status" value="1"/>
</dbReference>
<dbReference type="SUPFAM" id="SSF51735">
    <property type="entry name" value="NAD(P)-binding Rossmann-fold domains"/>
    <property type="match status" value="1"/>
</dbReference>
<sequence>MLILIAGVSGHLGKHLAQAGLDQGHQIRGFGRSPQKLTPELRGRLESFVQCDSYNDMAALDKAVNGVDAVICAYTSHADAVLEAQLSLLRAVERAGVKVYHAHSWNADWTKTPYGDFEHYDSYIAFHRHAQLSSSVRPVYVFTGLVGEFVLNEAMGIAHLKDEGDEKTLAFWGDGDAKWDFTWMEDAARFSIDLVTKNKSVLAGNGGKFSIHSAEASPKDVARAYETLKGKKVKLQSLGGAEDLRALLERARATTDPRDYFTFASYYSQAANILGTWKLDNPTLVGGADAVERLFENQVGVPQTYQ</sequence>
<dbReference type="InterPro" id="IPR051609">
    <property type="entry name" value="NmrA/Isoflavone_reductase-like"/>
</dbReference>
<evidence type="ECO:0000259" key="3">
    <source>
        <dbReference type="Pfam" id="PF05368"/>
    </source>
</evidence>
<dbReference type="Pfam" id="PF05368">
    <property type="entry name" value="NmrA"/>
    <property type="match status" value="1"/>
</dbReference>
<keyword evidence="5" id="KW-1185">Reference proteome</keyword>
<reference evidence="4 5" key="1">
    <citation type="journal article" date="2025" name="Microbiol. Resour. Announc.">
        <title>Draft genome sequences for Neonectria magnoliae and Neonectria punicea, canker pathogens of Liriodendron tulipifera and Acer saccharum in West Virginia.</title>
        <authorList>
            <person name="Petronek H.M."/>
            <person name="Kasson M.T."/>
            <person name="Metheny A.M."/>
            <person name="Stauder C.M."/>
            <person name="Lovett B."/>
            <person name="Lynch S.C."/>
            <person name="Garnas J.R."/>
            <person name="Kasson L.R."/>
            <person name="Stajich J.E."/>
        </authorList>
    </citation>
    <scope>NUCLEOTIDE SEQUENCE [LARGE SCALE GENOMIC DNA]</scope>
    <source>
        <strain evidence="4 5">NRRL 64653</strain>
    </source>
</reference>
<proteinExistence type="predicted"/>
<name>A0ABR1GL24_9HYPO</name>
<dbReference type="Gene3D" id="3.40.50.720">
    <property type="entry name" value="NAD(P)-binding Rossmann-like Domain"/>
    <property type="match status" value="1"/>
</dbReference>
<evidence type="ECO:0000256" key="1">
    <source>
        <dbReference type="ARBA" id="ARBA00022857"/>
    </source>
</evidence>
<accession>A0ABR1GL24</accession>
<gene>
    <name evidence="4" type="ORF">QQX98_011732</name>
</gene>
<organism evidence="4 5">
    <name type="scientific">Neonectria punicea</name>
    <dbReference type="NCBI Taxonomy" id="979145"/>
    <lineage>
        <taxon>Eukaryota</taxon>
        <taxon>Fungi</taxon>
        <taxon>Dikarya</taxon>
        <taxon>Ascomycota</taxon>
        <taxon>Pezizomycotina</taxon>
        <taxon>Sordariomycetes</taxon>
        <taxon>Hypocreomycetidae</taxon>
        <taxon>Hypocreales</taxon>
        <taxon>Nectriaceae</taxon>
        <taxon>Neonectria</taxon>
    </lineage>
</organism>
<evidence type="ECO:0000256" key="2">
    <source>
        <dbReference type="ARBA" id="ARBA00023002"/>
    </source>
</evidence>
<keyword evidence="2" id="KW-0560">Oxidoreductase</keyword>
<dbReference type="InterPro" id="IPR008030">
    <property type="entry name" value="NmrA-like"/>
</dbReference>
<keyword evidence="1" id="KW-0521">NADP</keyword>
<evidence type="ECO:0000313" key="5">
    <source>
        <dbReference type="Proteomes" id="UP001498476"/>
    </source>
</evidence>
<dbReference type="PANTHER" id="PTHR47706:SF9">
    <property type="entry name" value="NMRA-LIKE DOMAIN-CONTAINING PROTEIN-RELATED"/>
    <property type="match status" value="1"/>
</dbReference>
<feature type="domain" description="NmrA-like" evidence="3">
    <location>
        <begin position="2"/>
        <end position="242"/>
    </location>
</feature>
<protein>
    <recommendedName>
        <fullName evidence="3">NmrA-like domain-containing protein</fullName>
    </recommendedName>
</protein>
<comment type="caution">
    <text evidence="4">The sequence shown here is derived from an EMBL/GenBank/DDBJ whole genome shotgun (WGS) entry which is preliminary data.</text>
</comment>
<dbReference type="EMBL" id="JAZAVJ010000298">
    <property type="protein sequence ID" value="KAK7402524.1"/>
    <property type="molecule type" value="Genomic_DNA"/>
</dbReference>